<evidence type="ECO:0000313" key="1">
    <source>
        <dbReference type="EMBL" id="RJT26057.1"/>
    </source>
</evidence>
<dbReference type="EMBL" id="QZWH01000010">
    <property type="protein sequence ID" value="RJT26057.1"/>
    <property type="molecule type" value="Genomic_DNA"/>
</dbReference>
<dbReference type="Proteomes" id="UP000276295">
    <property type="component" value="Unassembled WGS sequence"/>
</dbReference>
<protein>
    <submittedName>
        <fullName evidence="1">Uncharacterized protein</fullName>
    </submittedName>
</protein>
<sequence length="130" mass="14628">MTEQTNALSEKAEYALSDELAKQVARIAGAVWVHNLYVNGVESTTLHTPEGREVETELKPVDVTELIDAVLLPLMKLAHKEAWKLTASAEFDMWLDDEGQLSEYGQIKWKTLMDYIARAVDYTGYGDAKH</sequence>
<dbReference type="RefSeq" id="WP_120064014.1">
    <property type="nucleotide sequence ID" value="NZ_QZWH01000010.1"/>
</dbReference>
<evidence type="ECO:0000313" key="2">
    <source>
        <dbReference type="Proteomes" id="UP000276295"/>
    </source>
</evidence>
<dbReference type="AlphaFoldDB" id="A0A3A5JW31"/>
<name>A0A3A5JW31_9ENTR</name>
<reference evidence="1 2" key="1">
    <citation type="submission" date="2018-09" db="EMBL/GenBank/DDBJ databases">
        <title>Draft genome sequence of Buttiauxella izardii CCUG 35510T.</title>
        <authorList>
            <person name="Salva-Serra F."/>
            <person name="Marathe N."/>
            <person name="Moore E."/>
            <person name="Stadler-Svensson L."/>
            <person name="Engstrom-Jakobsson H."/>
        </authorList>
    </citation>
    <scope>NUCLEOTIDE SEQUENCE [LARGE SCALE GENOMIC DNA]</scope>
    <source>
        <strain evidence="1 2">CCUG 35510</strain>
    </source>
</reference>
<gene>
    <name evidence="1" type="ORF">D6029_06700</name>
</gene>
<accession>A0A3A5JW31</accession>
<organism evidence="1 2">
    <name type="scientific">Buttiauxella izardii</name>
    <dbReference type="NCBI Taxonomy" id="82991"/>
    <lineage>
        <taxon>Bacteria</taxon>
        <taxon>Pseudomonadati</taxon>
        <taxon>Pseudomonadota</taxon>
        <taxon>Gammaproteobacteria</taxon>
        <taxon>Enterobacterales</taxon>
        <taxon>Enterobacteriaceae</taxon>
        <taxon>Buttiauxella</taxon>
    </lineage>
</organism>
<proteinExistence type="predicted"/>
<keyword evidence="2" id="KW-1185">Reference proteome</keyword>
<comment type="caution">
    <text evidence="1">The sequence shown here is derived from an EMBL/GenBank/DDBJ whole genome shotgun (WGS) entry which is preliminary data.</text>
</comment>
<dbReference type="OrthoDB" id="6627186at2"/>